<evidence type="ECO:0000256" key="1">
    <source>
        <dbReference type="ARBA" id="ARBA00023121"/>
    </source>
</evidence>
<dbReference type="Gene3D" id="2.20.28.50">
    <property type="entry name" value="degv family protein"/>
    <property type="match status" value="1"/>
</dbReference>
<dbReference type="PANTHER" id="PTHR33434">
    <property type="entry name" value="DEGV DOMAIN-CONTAINING PROTEIN DR_1986-RELATED"/>
    <property type="match status" value="1"/>
</dbReference>
<dbReference type="Proteomes" id="UP000018461">
    <property type="component" value="Unassembled WGS sequence"/>
</dbReference>
<reference evidence="2" key="2">
    <citation type="submission" date="2013-03" db="EMBL/GenBank/DDBJ databases">
        <title>The Genome Sequence of Oribacterium sp. ACB1.</title>
        <authorList>
            <consortium name="The Broad Institute Genomics Platform"/>
            <consortium name="The Broad Institute Genome Sequencing Center for Infectious Disease"/>
            <person name="Earl A."/>
            <person name="Ward D."/>
            <person name="Feldgarden M."/>
            <person name="Gevers D."/>
            <person name="Sizova M."/>
            <person name="Hazen A."/>
            <person name="Epstein S."/>
            <person name="Walker B."/>
            <person name="Young S."/>
            <person name="Zeng Q."/>
            <person name="Gargeya S."/>
            <person name="Fitzgerald M."/>
            <person name="Haas B."/>
            <person name="Abouelleil A."/>
            <person name="Allen A.W."/>
            <person name="Alvarado L."/>
            <person name="Arachchi H.M."/>
            <person name="Berlin A.M."/>
            <person name="Chapman S.B."/>
            <person name="Gainer-Dewar J."/>
            <person name="Goldberg J."/>
            <person name="Griggs A."/>
            <person name="Gujja S."/>
            <person name="Hansen M."/>
            <person name="Howarth C."/>
            <person name="Imamovic A."/>
            <person name="Ireland A."/>
            <person name="Larimer J."/>
            <person name="McCowan C."/>
            <person name="Murphy C."/>
            <person name="Pearson M."/>
            <person name="Poon T.W."/>
            <person name="Priest M."/>
            <person name="Roberts A."/>
            <person name="Saif S."/>
            <person name="Shea T."/>
            <person name="Sisk P."/>
            <person name="Sykes S."/>
            <person name="Wortman J."/>
            <person name="Nusbaum C."/>
            <person name="Birren B."/>
        </authorList>
    </citation>
    <scope>NUCLEOTIDE SEQUENCE [LARGE SCALE GENOMIC DNA]</scope>
    <source>
        <strain evidence="2">ACB1</strain>
    </source>
</reference>
<evidence type="ECO:0000313" key="3">
    <source>
        <dbReference type="Proteomes" id="UP000018461"/>
    </source>
</evidence>
<evidence type="ECO:0000313" key="2">
    <source>
        <dbReference type="EMBL" id="EHL11852.1"/>
    </source>
</evidence>
<dbReference type="RefSeq" id="WP_009534543.1">
    <property type="nucleotide sequence ID" value="NZ_KE148312.1"/>
</dbReference>
<organism evidence="2 3">
    <name type="scientific">Oribacterium parvum ACB1</name>
    <dbReference type="NCBI Taxonomy" id="796943"/>
    <lineage>
        <taxon>Bacteria</taxon>
        <taxon>Bacillati</taxon>
        <taxon>Bacillota</taxon>
        <taxon>Clostridia</taxon>
        <taxon>Lachnospirales</taxon>
        <taxon>Lachnospiraceae</taxon>
        <taxon>Oribacterium</taxon>
    </lineage>
</organism>
<dbReference type="Gene3D" id="3.30.1180.10">
    <property type="match status" value="1"/>
</dbReference>
<dbReference type="PANTHER" id="PTHR33434:SF2">
    <property type="entry name" value="FATTY ACID-BINDING PROTEIN TM_1468"/>
    <property type="match status" value="1"/>
</dbReference>
<dbReference type="STRING" id="796943.HMPREF9625_00682"/>
<dbReference type="GO" id="GO:0008289">
    <property type="term" value="F:lipid binding"/>
    <property type="evidence" value="ECO:0007669"/>
    <property type="project" value="UniProtKB-KW"/>
</dbReference>
<dbReference type="Gene3D" id="3.40.50.10440">
    <property type="entry name" value="Dihydroxyacetone kinase, domain 1"/>
    <property type="match status" value="1"/>
</dbReference>
<dbReference type="InterPro" id="IPR043168">
    <property type="entry name" value="DegV_C"/>
</dbReference>
<dbReference type="PROSITE" id="PS51482">
    <property type="entry name" value="DEGV"/>
    <property type="match status" value="1"/>
</dbReference>
<reference evidence="2" key="1">
    <citation type="submission" date="2011-08" db="EMBL/GenBank/DDBJ databases">
        <authorList>
            <consortium name="The Broad Institute Genome Sequencing Platform"/>
            <person name="Earl A."/>
            <person name="Ward D."/>
            <person name="Feldgarden M."/>
            <person name="Gevers D."/>
            <person name="Sizova M."/>
            <person name="Hazen A."/>
            <person name="Epstein S."/>
            <person name="Young S.K."/>
            <person name="Zeng Q."/>
            <person name="Gargeya S."/>
            <person name="Fitzgerald M."/>
            <person name="Haas B."/>
            <person name="Abouelleil A."/>
            <person name="Alvarado L."/>
            <person name="Arachchi H.M."/>
            <person name="Berlin A."/>
            <person name="Brown A."/>
            <person name="Chapman S.B."/>
            <person name="Chen Z."/>
            <person name="Dunbar C."/>
            <person name="Freedman E."/>
            <person name="Gearin G."/>
            <person name="Gellesch M."/>
            <person name="Goldberg J."/>
            <person name="Griggs A."/>
            <person name="Gujja S."/>
            <person name="Heiman D."/>
            <person name="Howarth C."/>
            <person name="Larson L."/>
            <person name="Lui A."/>
            <person name="MacDonald P.J.P."/>
            <person name="Montmayeur A."/>
            <person name="Murphy C."/>
            <person name="Neiman D."/>
            <person name="Pearson M."/>
            <person name="Priest M."/>
            <person name="Roberts A."/>
            <person name="Saif S."/>
            <person name="Shea T."/>
            <person name="Shenoy N."/>
            <person name="Sisk P."/>
            <person name="Stolte C."/>
            <person name="Sykes S."/>
            <person name="Wortman J."/>
            <person name="Nusbaum C."/>
            <person name="Birren B."/>
        </authorList>
    </citation>
    <scope>NUCLEOTIDE SEQUENCE</scope>
    <source>
        <strain evidence="2">ACB1</strain>
    </source>
</reference>
<dbReference type="AlphaFoldDB" id="G9WMU9"/>
<dbReference type="PATRIC" id="fig|796943.3.peg.1080"/>
<dbReference type="HOGENOM" id="CLU_048251_4_1_9"/>
<comment type="caution">
    <text evidence="2">The sequence shown here is derived from an EMBL/GenBank/DDBJ whole genome shotgun (WGS) entry which is preliminary data.</text>
</comment>
<dbReference type="InterPro" id="IPR050270">
    <property type="entry name" value="DegV_domain_contain"/>
</dbReference>
<sequence length="290" mass="32919">MDHYVLSCCSTMDLRKRWAEEHGVNLVYAKFFLEGEAYQDDFYASISQAILFERMLSGKKSQTTQVNTEEYIDSFRKYLEKGQDIFHICLSSGVSGTYNSCHIAKDILLEEFPERKIEIVDSLMASSGYGLLVDKAYELKEKGLDMMSLRTEVEKWRNRLHGYFFTSDLRFFIQGGRVSKAAGFIGGLLKICPVLKITEEGTLKPIEKARGKKQAIENILSKMEKEGYTPSEKCFISHSACLEDAKKLLERIEERFHPEGGIEIFDIGGTIACHTGPGTVSSFFFGKEKE</sequence>
<proteinExistence type="predicted"/>
<keyword evidence="3" id="KW-1185">Reference proteome</keyword>
<keyword evidence="1" id="KW-0446">Lipid-binding</keyword>
<dbReference type="SUPFAM" id="SSF82549">
    <property type="entry name" value="DAK1/DegV-like"/>
    <property type="match status" value="1"/>
</dbReference>
<dbReference type="NCBIfam" id="TIGR00762">
    <property type="entry name" value="DegV"/>
    <property type="match status" value="1"/>
</dbReference>
<gene>
    <name evidence="2" type="ORF">HMPREF9625_00682</name>
</gene>
<dbReference type="InterPro" id="IPR003797">
    <property type="entry name" value="DegV"/>
</dbReference>
<protein>
    <submittedName>
        <fullName evidence="2">DegV family EDD domain-containing protein</fullName>
    </submittedName>
</protein>
<dbReference type="Pfam" id="PF02645">
    <property type="entry name" value="DegV"/>
    <property type="match status" value="1"/>
</dbReference>
<name>G9WMU9_9FIRM</name>
<dbReference type="EMBL" id="AFZC02000003">
    <property type="protein sequence ID" value="EHL11852.1"/>
    <property type="molecule type" value="Genomic_DNA"/>
</dbReference>
<accession>G9WMU9</accession>